<organism evidence="1 2">
    <name type="scientific">Schizosaccharomyces cryophilus (strain OY26 / ATCC MYA-4695 / CBS 11777 / NBRC 106824 / NRRL Y48691)</name>
    <name type="common">Fission yeast</name>
    <dbReference type="NCBI Taxonomy" id="653667"/>
    <lineage>
        <taxon>Eukaryota</taxon>
        <taxon>Fungi</taxon>
        <taxon>Dikarya</taxon>
        <taxon>Ascomycota</taxon>
        <taxon>Taphrinomycotina</taxon>
        <taxon>Schizosaccharomycetes</taxon>
        <taxon>Schizosaccharomycetales</taxon>
        <taxon>Schizosaccharomycetaceae</taxon>
        <taxon>Schizosaccharomyces</taxon>
    </lineage>
</organism>
<reference evidence="1 2" key="1">
    <citation type="journal article" date="2011" name="Science">
        <title>Comparative functional genomics of the fission yeasts.</title>
        <authorList>
            <person name="Rhind N."/>
            <person name="Chen Z."/>
            <person name="Yassour M."/>
            <person name="Thompson D.A."/>
            <person name="Haas B.J."/>
            <person name="Habib N."/>
            <person name="Wapinski I."/>
            <person name="Roy S."/>
            <person name="Lin M.F."/>
            <person name="Heiman D.I."/>
            <person name="Young S.K."/>
            <person name="Furuya K."/>
            <person name="Guo Y."/>
            <person name="Pidoux A."/>
            <person name="Chen H.M."/>
            <person name="Robbertse B."/>
            <person name="Goldberg J.M."/>
            <person name="Aoki K."/>
            <person name="Bayne E.H."/>
            <person name="Berlin A.M."/>
            <person name="Desjardins C.A."/>
            <person name="Dobbs E."/>
            <person name="Dukaj L."/>
            <person name="Fan L."/>
            <person name="FitzGerald M.G."/>
            <person name="French C."/>
            <person name="Gujja S."/>
            <person name="Hansen K."/>
            <person name="Keifenheim D."/>
            <person name="Levin J.Z."/>
            <person name="Mosher R.A."/>
            <person name="Mueller C.A."/>
            <person name="Pfiffner J."/>
            <person name="Priest M."/>
            <person name="Russ C."/>
            <person name="Smialowska A."/>
            <person name="Swoboda P."/>
            <person name="Sykes S.M."/>
            <person name="Vaughn M."/>
            <person name="Vengrova S."/>
            <person name="Yoder R."/>
            <person name="Zeng Q."/>
            <person name="Allshire R."/>
            <person name="Baulcombe D."/>
            <person name="Birren B.W."/>
            <person name="Brown W."/>
            <person name="Ekwall K."/>
            <person name="Kellis M."/>
            <person name="Leatherwood J."/>
            <person name="Levin H."/>
            <person name="Margalit H."/>
            <person name="Martienssen R."/>
            <person name="Nieduszynski C.A."/>
            <person name="Spatafora J.W."/>
            <person name="Friedman N."/>
            <person name="Dalgaard J.Z."/>
            <person name="Baumann P."/>
            <person name="Niki H."/>
            <person name="Regev A."/>
            <person name="Nusbaum C."/>
        </authorList>
    </citation>
    <scope>NUCLEOTIDE SEQUENCE [LARGE SCALE GENOMIC DNA]</scope>
    <source>
        <strain evidence="2">OY26 / ATCC MYA-4695 / CBS 11777 / NBRC 106824 / NRRL Y48691</strain>
    </source>
</reference>
<dbReference type="GeneID" id="25039413"/>
<evidence type="ECO:0000313" key="1">
    <source>
        <dbReference type="EMBL" id="EPY53081.1"/>
    </source>
</evidence>
<proteinExistence type="predicted"/>
<evidence type="ECO:0000313" key="2">
    <source>
        <dbReference type="Proteomes" id="UP000015464"/>
    </source>
</evidence>
<protein>
    <submittedName>
        <fullName evidence="1">Uncharacterized protein</fullName>
    </submittedName>
</protein>
<sequence length="60" mass="7028">MEQDQLVVKEYSHKFCLSNGIHMYSYNPLISSTVYSFDHATVLTSSFDDFQDIMLLRLTF</sequence>
<dbReference type="HOGENOM" id="CLU_2943097_0_0_1"/>
<dbReference type="RefSeq" id="XP_013022118.1">
    <property type="nucleotide sequence ID" value="XM_013166664.1"/>
</dbReference>
<dbReference type="AlphaFoldDB" id="S9XHC9"/>
<dbReference type="Proteomes" id="UP000015464">
    <property type="component" value="Unassembled WGS sequence"/>
</dbReference>
<name>S9XHC9_SCHCR</name>
<accession>S9XHC9</accession>
<keyword evidence="2" id="KW-1185">Reference proteome</keyword>
<dbReference type="EMBL" id="KE546988">
    <property type="protein sequence ID" value="EPY53081.1"/>
    <property type="molecule type" value="Genomic_DNA"/>
</dbReference>
<gene>
    <name evidence="1" type="ORF">SPOG_05691</name>
</gene>